<protein>
    <submittedName>
        <fullName evidence="2">Uncharacterized protein</fullName>
    </submittedName>
</protein>
<evidence type="ECO:0000313" key="3">
    <source>
        <dbReference type="Proteomes" id="UP001231915"/>
    </source>
</evidence>
<dbReference type="Proteomes" id="UP001231915">
    <property type="component" value="Unassembled WGS sequence"/>
</dbReference>
<organism evidence="2 3">
    <name type="scientific">Pseudoalteromonas obscura</name>
    <dbReference type="NCBI Taxonomy" id="3048491"/>
    <lineage>
        <taxon>Bacteria</taxon>
        <taxon>Pseudomonadati</taxon>
        <taxon>Pseudomonadota</taxon>
        <taxon>Gammaproteobacteria</taxon>
        <taxon>Alteromonadales</taxon>
        <taxon>Pseudoalteromonadaceae</taxon>
        <taxon>Pseudoalteromonas</taxon>
    </lineage>
</organism>
<name>A0ABT7EII2_9GAMM</name>
<comment type="caution">
    <text evidence="2">The sequence shown here is derived from an EMBL/GenBank/DDBJ whole genome shotgun (WGS) entry which is preliminary data.</text>
</comment>
<proteinExistence type="predicted"/>
<dbReference type="RefSeq" id="WP_284136764.1">
    <property type="nucleotide sequence ID" value="NZ_JASJUT010000002.1"/>
</dbReference>
<feature type="signal peptide" evidence="1">
    <location>
        <begin position="1"/>
        <end position="20"/>
    </location>
</feature>
<keyword evidence="3" id="KW-1185">Reference proteome</keyword>
<evidence type="ECO:0000256" key="1">
    <source>
        <dbReference type="SAM" id="SignalP"/>
    </source>
</evidence>
<keyword evidence="1" id="KW-0732">Signal</keyword>
<feature type="chain" id="PRO_5046272563" evidence="1">
    <location>
        <begin position="21"/>
        <end position="115"/>
    </location>
</feature>
<evidence type="ECO:0000313" key="2">
    <source>
        <dbReference type="EMBL" id="MDK2594843.1"/>
    </source>
</evidence>
<dbReference type="EMBL" id="JASJUT010000002">
    <property type="protein sequence ID" value="MDK2594843.1"/>
    <property type="molecule type" value="Genomic_DNA"/>
</dbReference>
<gene>
    <name evidence="2" type="ORF">QNM18_07255</name>
</gene>
<sequence>MSKLLFSLLLLGAVSQSAFASTKETSLAGYITELNVYANFGEGDVFVKLDTNGSNCIHGYFVNKNSKGYESTLSSLLSAFHTQAKIKVTGFTGAAHKWTGNSGGTCEIYAVHFTR</sequence>
<accession>A0ABT7EII2</accession>
<reference evidence="2 3" key="1">
    <citation type="submission" date="2023-05" db="EMBL/GenBank/DDBJ databases">
        <title>Pseudoalteromonas ardens sp. nov., Pseudoalteromonas obscura sp. nov., and Pseudoalteromonas umbrosa sp. nov., isolated from the coral Montipora capitata.</title>
        <authorList>
            <person name="Thomas E.M."/>
            <person name="Smith E.M."/>
            <person name="Papke E."/>
            <person name="Shlafstein M.D."/>
            <person name="Oline D.K."/>
            <person name="Videau P."/>
            <person name="Saw J.H."/>
            <person name="Strangman W.K."/>
            <person name="Ushijima B."/>
        </authorList>
    </citation>
    <scope>NUCLEOTIDE SEQUENCE [LARGE SCALE GENOMIC DNA]</scope>
    <source>
        <strain evidence="2 3">P94</strain>
    </source>
</reference>